<organism evidence="2 3">
    <name type="scientific">Paenibacillus chungangensis</name>
    <dbReference type="NCBI Taxonomy" id="696535"/>
    <lineage>
        <taxon>Bacteria</taxon>
        <taxon>Bacillati</taxon>
        <taxon>Bacillota</taxon>
        <taxon>Bacilli</taxon>
        <taxon>Bacillales</taxon>
        <taxon>Paenibacillaceae</taxon>
        <taxon>Paenibacillus</taxon>
    </lineage>
</organism>
<dbReference type="SUPFAM" id="SSF55469">
    <property type="entry name" value="FMN-dependent nitroreductase-like"/>
    <property type="match status" value="1"/>
</dbReference>
<dbReference type="PANTHER" id="PTHR43035:SF1">
    <property type="entry name" value="FATTY ACID REPRESSION MUTANT PROTEIN 2-RELATED"/>
    <property type="match status" value="1"/>
</dbReference>
<comment type="caution">
    <text evidence="2">The sequence shown here is derived from an EMBL/GenBank/DDBJ whole genome shotgun (WGS) entry which is preliminary data.</text>
</comment>
<evidence type="ECO:0000259" key="1">
    <source>
        <dbReference type="Pfam" id="PF00881"/>
    </source>
</evidence>
<dbReference type="InterPro" id="IPR033877">
    <property type="entry name" value="Frm2/Hbn1"/>
</dbReference>
<reference evidence="3" key="1">
    <citation type="journal article" date="2019" name="Int. J. Syst. Evol. Microbiol.">
        <title>The Global Catalogue of Microorganisms (GCM) 10K type strain sequencing project: providing services to taxonomists for standard genome sequencing and annotation.</title>
        <authorList>
            <consortium name="The Broad Institute Genomics Platform"/>
            <consortium name="The Broad Institute Genome Sequencing Center for Infectious Disease"/>
            <person name="Wu L."/>
            <person name="Ma J."/>
        </authorList>
    </citation>
    <scope>NUCLEOTIDE SEQUENCE [LARGE SCALE GENOMIC DNA]</scope>
    <source>
        <strain evidence="3">CCUG 59129</strain>
    </source>
</reference>
<evidence type="ECO:0000313" key="2">
    <source>
        <dbReference type="EMBL" id="MFD0959749.1"/>
    </source>
</evidence>
<name>A0ABW3HQR6_9BACL</name>
<dbReference type="EMBL" id="JBHTJZ010000011">
    <property type="protein sequence ID" value="MFD0959749.1"/>
    <property type="molecule type" value="Genomic_DNA"/>
</dbReference>
<gene>
    <name evidence="2" type="ORF">ACFQ2I_10145</name>
</gene>
<dbReference type="CDD" id="cd02140">
    <property type="entry name" value="Frm2-like"/>
    <property type="match status" value="1"/>
</dbReference>
<dbReference type="PANTHER" id="PTHR43035">
    <property type="entry name" value="FATTY ACID REPRESSION MUTANT PROTEIN 2-RELATED"/>
    <property type="match status" value="1"/>
</dbReference>
<dbReference type="Proteomes" id="UP001596989">
    <property type="component" value="Unassembled WGS sequence"/>
</dbReference>
<dbReference type="RefSeq" id="WP_377563993.1">
    <property type="nucleotide sequence ID" value="NZ_JBHTJZ010000011.1"/>
</dbReference>
<proteinExistence type="predicted"/>
<keyword evidence="3" id="KW-1185">Reference proteome</keyword>
<dbReference type="InterPro" id="IPR029479">
    <property type="entry name" value="Nitroreductase"/>
</dbReference>
<feature type="domain" description="Nitroreductase" evidence="1">
    <location>
        <begin position="12"/>
        <end position="180"/>
    </location>
</feature>
<protein>
    <submittedName>
        <fullName evidence="2">Nitroreductase family protein</fullName>
    </submittedName>
</protein>
<dbReference type="InterPro" id="IPR000415">
    <property type="entry name" value="Nitroreductase-like"/>
</dbReference>
<dbReference type="Pfam" id="PF00881">
    <property type="entry name" value="Nitroreductase"/>
    <property type="match status" value="1"/>
</dbReference>
<accession>A0ABW3HQR6</accession>
<evidence type="ECO:0000313" key="3">
    <source>
        <dbReference type="Proteomes" id="UP001596989"/>
    </source>
</evidence>
<dbReference type="Gene3D" id="3.40.109.10">
    <property type="entry name" value="NADH Oxidase"/>
    <property type="match status" value="1"/>
</dbReference>
<sequence length="201" mass="22657">MEKQRGFYAAVEGRRSLYAISNEQVISDEKLHEIINHAVKHTPSAFNSQSARVVVLLGDHHKKLWSMTTDALKAIVPAGDFESTQQKMDMFGAGYGTVLFFEDEDVIKGLQEQFALYADNFPVWSQQSSGMHQFVVWTSLELEGYGATLQHYNPLIDDAVKAEWSIPASWKLLAQMPFGKPVAPAGAKEFKPLEDRVKYFK</sequence>